<keyword evidence="1" id="KW-0732">Signal</keyword>
<protein>
    <recommendedName>
        <fullName evidence="4">Secreted protein</fullName>
    </recommendedName>
</protein>
<name>A0AA37TTW5_9RHOB</name>
<evidence type="ECO:0000313" key="2">
    <source>
        <dbReference type="EMBL" id="GLS87352.1"/>
    </source>
</evidence>
<evidence type="ECO:0008006" key="4">
    <source>
        <dbReference type="Google" id="ProtNLM"/>
    </source>
</evidence>
<reference evidence="2 3" key="1">
    <citation type="journal article" date="2014" name="Int. J. Syst. Evol. Microbiol.">
        <title>Complete genome sequence of Corynebacterium casei LMG S-19264T (=DSM 44701T), isolated from a smear-ripened cheese.</title>
        <authorList>
            <consortium name="US DOE Joint Genome Institute (JGI-PGF)"/>
            <person name="Walter F."/>
            <person name="Albersmeier A."/>
            <person name="Kalinowski J."/>
            <person name="Ruckert C."/>
        </authorList>
    </citation>
    <scope>NUCLEOTIDE SEQUENCE [LARGE SCALE GENOMIC DNA]</scope>
    <source>
        <strain evidence="2 3">NBRC 111766</strain>
    </source>
</reference>
<comment type="caution">
    <text evidence="2">The sequence shown here is derived from an EMBL/GenBank/DDBJ whole genome shotgun (WGS) entry which is preliminary data.</text>
</comment>
<gene>
    <name evidence="2" type="ORF">GCM10010873_23260</name>
</gene>
<dbReference type="RefSeq" id="WP_284325514.1">
    <property type="nucleotide sequence ID" value="NZ_BSPP01000007.1"/>
</dbReference>
<accession>A0AA37TTW5</accession>
<sequence>MIARLALIGMLSMPGVAVAKPGTPGPAYFSGSYERIGRSGQAALLNDIVTIVPDGQGVVIAACTGPVLAMSFGPAFEVTNLMTGSSAGIVVECLFHNNGYNRPILTCKAADGAAFTLWPMAAGARSSCAG</sequence>
<feature type="signal peptide" evidence="1">
    <location>
        <begin position="1"/>
        <end position="19"/>
    </location>
</feature>
<dbReference type="AlphaFoldDB" id="A0AA37TTW5"/>
<dbReference type="EMBL" id="BSPP01000007">
    <property type="protein sequence ID" value="GLS87352.1"/>
    <property type="molecule type" value="Genomic_DNA"/>
</dbReference>
<dbReference type="Proteomes" id="UP001157355">
    <property type="component" value="Unassembled WGS sequence"/>
</dbReference>
<proteinExistence type="predicted"/>
<evidence type="ECO:0000313" key="3">
    <source>
        <dbReference type="Proteomes" id="UP001157355"/>
    </source>
</evidence>
<keyword evidence="3" id="KW-1185">Reference proteome</keyword>
<feature type="chain" id="PRO_5041438235" description="Secreted protein" evidence="1">
    <location>
        <begin position="20"/>
        <end position="130"/>
    </location>
</feature>
<organism evidence="2 3">
    <name type="scientific">Cypionkella aquatica</name>
    <dbReference type="NCBI Taxonomy" id="1756042"/>
    <lineage>
        <taxon>Bacteria</taxon>
        <taxon>Pseudomonadati</taxon>
        <taxon>Pseudomonadota</taxon>
        <taxon>Alphaproteobacteria</taxon>
        <taxon>Rhodobacterales</taxon>
        <taxon>Paracoccaceae</taxon>
        <taxon>Cypionkella</taxon>
    </lineage>
</organism>
<evidence type="ECO:0000256" key="1">
    <source>
        <dbReference type="SAM" id="SignalP"/>
    </source>
</evidence>